<evidence type="ECO:0000256" key="10">
    <source>
        <dbReference type="ARBA" id="ARBA00023303"/>
    </source>
</evidence>
<dbReference type="OrthoDB" id="2157354at2759"/>
<feature type="repeat" description="ANK" evidence="11">
    <location>
        <begin position="400"/>
        <end position="432"/>
    </location>
</feature>
<feature type="transmembrane region" description="Helical" evidence="12">
    <location>
        <begin position="754"/>
        <end position="777"/>
    </location>
</feature>
<dbReference type="InterPro" id="IPR052076">
    <property type="entry name" value="TRP_cation_channel"/>
</dbReference>
<dbReference type="InterPro" id="IPR036770">
    <property type="entry name" value="Ankyrin_rpt-contain_sf"/>
</dbReference>
<keyword evidence="4 12" id="KW-0812">Transmembrane</keyword>
<dbReference type="GO" id="GO:0034703">
    <property type="term" value="C:cation channel complex"/>
    <property type="evidence" value="ECO:0007669"/>
    <property type="project" value="UniProtKB-ARBA"/>
</dbReference>
<keyword evidence="9 12" id="KW-0472">Membrane</keyword>
<feature type="transmembrane region" description="Helical" evidence="12">
    <location>
        <begin position="581"/>
        <end position="604"/>
    </location>
</feature>
<evidence type="ECO:0000256" key="3">
    <source>
        <dbReference type="ARBA" id="ARBA00022606"/>
    </source>
</evidence>
<dbReference type="PROSITE" id="PS50088">
    <property type="entry name" value="ANK_REPEAT"/>
    <property type="match status" value="3"/>
</dbReference>
<feature type="transmembrane region" description="Helical" evidence="12">
    <location>
        <begin position="825"/>
        <end position="845"/>
    </location>
</feature>
<dbReference type="Gene3D" id="1.25.40.20">
    <property type="entry name" value="Ankyrin repeat-containing domain"/>
    <property type="match status" value="2"/>
</dbReference>
<keyword evidence="8" id="KW-0406">Ion transport</keyword>
<evidence type="ECO:0000256" key="2">
    <source>
        <dbReference type="ARBA" id="ARBA00022448"/>
    </source>
</evidence>
<sequence length="1024" mass="117520">MNNIPLKSAKRPLLESSGRSGSCLGDTRINLLECINTCNLTSFSDSLVDSIAGKEDFPLQPDHWINSPIESEDGKSLMIIVLEKKYSEFVALLLKFGARADHFNESYGLYPIHIPSRNGDLESLKLLFRYLINSADPNSVMRINGRTPLHLMAENNFVEGVEYLLRQKPKVDIKDKKGGQTPLFLAAFKRADSSIIRSLLKYGADPDLKCLGSKTARDLINRNYDIVLDEDNSSPPESSSKQGVSIQRLGEIVEKLGLGQGNYYQLLNEFQYGLIQYKEEEIADYRFPGNMNLVQKICDQNIEDCLKYLFNNFPNMSPDFTSEGLSPVCIAAQRMSRPILQILADKKADFTTMNTHSSETILHILLKEGNKRSHDALKFILNDPEIEQQIRSIMNKKDMLGNTALHLAAQRQDQEVVKRLLQLGANIGMKNIYNEMPVTNILPSTMEEFLNEDCLLSKGDVNHDDFELEFDYSFLAPPYEDLMYGLSPHDDDESMIHIKPSDLKIPYKSALPEMNSLWIMAESKEHRHLLKHPVITSFLWCKWGRIRPYFNRNLRFFMTFVFLTTWFIFENYGGSKIKNEQNYITFCYLVYIVFTGCITGFIFRDLNSDINDMMANMKNGSTGRNCLSVLLSSWFEIGLLIVIYTIVILGEPFLTKALFIILVCLLFRELLNLAVSIKRYILSPENLVQVLLIIFMSVLLFDPRRTEKHESLHRHIAGTTIVLSWASLVTLIGKHPKLMRYNVYVTMFYKVMKTFFYFLIWYALFIIAFGLGFYIILHKENREGEDSYVFFDTPLLSMIKTSTMFVGELEFSDIPIDIDGPYSTFSYGFFISFVFLIVVVLMNLLNGLAVSDTGIIQEKAETVGYVSRVETISYTESVLLGDPFDFLSNWPKIGWIRSIPSISFLRQMYRNKYLQKFFHRVTGATGILLFYSFLPDKKLTIKPNEKLNGCPCFKIHSMDRSIISSAKKIVLSKKFKEQTVELSELSSKVNSIMDLLLKSEERQKLMMDKLNNIENPVDNWSIKN</sequence>
<evidence type="ECO:0000256" key="6">
    <source>
        <dbReference type="ARBA" id="ARBA00022989"/>
    </source>
</evidence>
<keyword evidence="14" id="KW-0675">Receptor</keyword>
<dbReference type="SUPFAM" id="SSF48403">
    <property type="entry name" value="Ankyrin repeat"/>
    <property type="match status" value="2"/>
</dbReference>
<dbReference type="Pfam" id="PF00520">
    <property type="entry name" value="Ion_trans"/>
    <property type="match status" value="1"/>
</dbReference>
<keyword evidence="6 12" id="KW-1133">Transmembrane helix</keyword>
<evidence type="ECO:0000256" key="1">
    <source>
        <dbReference type="ARBA" id="ARBA00004141"/>
    </source>
</evidence>
<dbReference type="AlphaFoldDB" id="A0A0K2TTC7"/>
<dbReference type="EMBL" id="HACA01011917">
    <property type="protein sequence ID" value="CDW29278.1"/>
    <property type="molecule type" value="Transcribed_RNA"/>
</dbReference>
<evidence type="ECO:0000256" key="12">
    <source>
        <dbReference type="SAM" id="Phobius"/>
    </source>
</evidence>
<dbReference type="PROSITE" id="PS50297">
    <property type="entry name" value="ANK_REP_REGION"/>
    <property type="match status" value="3"/>
</dbReference>
<feature type="transmembrane region" description="Helical" evidence="12">
    <location>
        <begin position="715"/>
        <end position="733"/>
    </location>
</feature>
<feature type="transmembrane region" description="Helical" evidence="12">
    <location>
        <begin position="553"/>
        <end position="569"/>
    </location>
</feature>
<evidence type="ECO:0000256" key="8">
    <source>
        <dbReference type="ARBA" id="ARBA00023065"/>
    </source>
</evidence>
<proteinExistence type="predicted"/>
<protein>
    <submittedName>
        <fullName evidence="14">Transient receptor potential cation channel protein painlesslike [Bombyx mori]</fullName>
    </submittedName>
</protein>
<dbReference type="Pfam" id="PF00023">
    <property type="entry name" value="Ank"/>
    <property type="match status" value="1"/>
</dbReference>
<evidence type="ECO:0000256" key="4">
    <source>
        <dbReference type="ARBA" id="ARBA00022692"/>
    </source>
</evidence>
<keyword evidence="3" id="KW-0716">Sensory transduction</keyword>
<keyword evidence="10" id="KW-0407">Ion channel</keyword>
<organism evidence="14">
    <name type="scientific">Lepeophtheirus salmonis</name>
    <name type="common">Salmon louse</name>
    <name type="synonym">Caligus salmonis</name>
    <dbReference type="NCBI Taxonomy" id="72036"/>
    <lineage>
        <taxon>Eukaryota</taxon>
        <taxon>Metazoa</taxon>
        <taxon>Ecdysozoa</taxon>
        <taxon>Arthropoda</taxon>
        <taxon>Crustacea</taxon>
        <taxon>Multicrustacea</taxon>
        <taxon>Hexanauplia</taxon>
        <taxon>Copepoda</taxon>
        <taxon>Siphonostomatoida</taxon>
        <taxon>Caligidae</taxon>
        <taxon>Lepeophtheirus</taxon>
    </lineage>
</organism>
<dbReference type="InterPro" id="IPR005821">
    <property type="entry name" value="Ion_trans_dom"/>
</dbReference>
<evidence type="ECO:0000256" key="9">
    <source>
        <dbReference type="ARBA" id="ARBA00023136"/>
    </source>
</evidence>
<reference evidence="14" key="1">
    <citation type="submission" date="2014-05" db="EMBL/GenBank/DDBJ databases">
        <authorList>
            <person name="Chronopoulou M."/>
        </authorList>
    </citation>
    <scope>NUCLEOTIDE SEQUENCE</scope>
    <source>
        <tissue evidence="14">Whole organism</tissue>
    </source>
</reference>
<keyword evidence="2" id="KW-0813">Transport</keyword>
<accession>A0A0K2TTC7</accession>
<dbReference type="SMART" id="SM00248">
    <property type="entry name" value="ANK"/>
    <property type="match status" value="6"/>
</dbReference>
<feature type="repeat" description="ANK" evidence="11">
    <location>
        <begin position="144"/>
        <end position="176"/>
    </location>
</feature>
<feature type="transmembrane region" description="Helical" evidence="12">
    <location>
        <begin position="653"/>
        <end position="675"/>
    </location>
</feature>
<evidence type="ECO:0000259" key="13">
    <source>
        <dbReference type="Pfam" id="PF00520"/>
    </source>
</evidence>
<keyword evidence="7 11" id="KW-0040">ANK repeat</keyword>
<dbReference type="GO" id="GO:0005216">
    <property type="term" value="F:monoatomic ion channel activity"/>
    <property type="evidence" value="ECO:0007669"/>
    <property type="project" value="InterPro"/>
</dbReference>
<evidence type="ECO:0000256" key="11">
    <source>
        <dbReference type="PROSITE-ProRule" id="PRU00023"/>
    </source>
</evidence>
<dbReference type="Pfam" id="PF12796">
    <property type="entry name" value="Ank_2"/>
    <property type="match status" value="1"/>
</dbReference>
<evidence type="ECO:0000256" key="5">
    <source>
        <dbReference type="ARBA" id="ARBA00022737"/>
    </source>
</evidence>
<feature type="repeat" description="ANK" evidence="11">
    <location>
        <begin position="178"/>
        <end position="211"/>
    </location>
</feature>
<name>A0A0K2TTC7_LEPSM</name>
<dbReference type="PANTHER" id="PTHR47143">
    <property type="entry name" value="TRANSIENT RECEPTOR POTENTIAL CATION CHANNEL PROTEIN PAINLESS"/>
    <property type="match status" value="1"/>
</dbReference>
<evidence type="ECO:0000313" key="14">
    <source>
        <dbReference type="EMBL" id="CDW29278.1"/>
    </source>
</evidence>
<feature type="transmembrane region" description="Helical" evidence="12">
    <location>
        <begin position="917"/>
        <end position="934"/>
    </location>
</feature>
<evidence type="ECO:0000256" key="7">
    <source>
        <dbReference type="ARBA" id="ARBA00023043"/>
    </source>
</evidence>
<dbReference type="InterPro" id="IPR002110">
    <property type="entry name" value="Ankyrin_rpt"/>
</dbReference>
<feature type="domain" description="Ion transport" evidence="13">
    <location>
        <begin position="652"/>
        <end position="859"/>
    </location>
</feature>
<keyword evidence="5" id="KW-0677">Repeat</keyword>
<feature type="transmembrane region" description="Helical" evidence="12">
    <location>
        <begin position="625"/>
        <end position="647"/>
    </location>
</feature>
<feature type="transmembrane region" description="Helical" evidence="12">
    <location>
        <begin position="687"/>
        <end position="703"/>
    </location>
</feature>
<comment type="subcellular location">
    <subcellularLocation>
        <location evidence="1">Membrane</location>
        <topology evidence="1">Multi-pass membrane protein</topology>
    </subcellularLocation>
</comment>
<dbReference type="PANTHER" id="PTHR47143:SF4">
    <property type="entry name" value="TRANSIENT RECEPTOR POTENTIAL CATION CHANNEL PROTEIN PAINLESS"/>
    <property type="match status" value="1"/>
</dbReference>